<accession>A0ABM9NKZ1</accession>
<sequence>MAQGLCGPDRVRVGGDAGSESARAGFAITAGAVGHKRVLNPARVKYRNIMENLDDSPSTDL</sequence>
<organism evidence="1 2">
    <name type="scientific">Candidatus Methylocalor cossyra</name>
    <dbReference type="NCBI Taxonomy" id="3108543"/>
    <lineage>
        <taxon>Bacteria</taxon>
        <taxon>Pseudomonadati</taxon>
        <taxon>Pseudomonadota</taxon>
        <taxon>Gammaproteobacteria</taxon>
        <taxon>Methylococcales</taxon>
        <taxon>Methylococcaceae</taxon>
        <taxon>Candidatus Methylocalor</taxon>
    </lineage>
</organism>
<keyword evidence="2" id="KW-1185">Reference proteome</keyword>
<evidence type="ECO:0000313" key="2">
    <source>
        <dbReference type="Proteomes" id="UP001497493"/>
    </source>
</evidence>
<evidence type="ECO:0000313" key="1">
    <source>
        <dbReference type="EMBL" id="CAL1241309.1"/>
    </source>
</evidence>
<dbReference type="EMBL" id="OZ026884">
    <property type="protein sequence ID" value="CAL1241309.1"/>
    <property type="molecule type" value="Genomic_DNA"/>
</dbReference>
<reference evidence="1 2" key="1">
    <citation type="submission" date="2024-04" db="EMBL/GenBank/DDBJ databases">
        <authorList>
            <person name="Cremers G."/>
        </authorList>
    </citation>
    <scope>NUCLEOTIDE SEQUENCE [LARGE SCALE GENOMIC DNA]</scope>
    <source>
        <strain evidence="1">MeCH1-AG</strain>
    </source>
</reference>
<gene>
    <name evidence="1" type="ORF">MECH1_V1_2533</name>
</gene>
<dbReference type="Proteomes" id="UP001497493">
    <property type="component" value="Chromosome"/>
</dbReference>
<name>A0ABM9NKZ1_9GAMM</name>
<proteinExistence type="predicted"/>
<protein>
    <submittedName>
        <fullName evidence="1">Uncharacterized protein</fullName>
    </submittedName>
</protein>